<dbReference type="InterPro" id="IPR042564">
    <property type="entry name" value="CRISPR-Cas6/Csy4_sf"/>
</dbReference>
<keyword evidence="2" id="KW-1185">Reference proteome</keyword>
<comment type="caution">
    <text evidence="1">The sequence shown here is derived from an EMBL/GenBank/DDBJ whole genome shotgun (WGS) entry which is preliminary data.</text>
</comment>
<proteinExistence type="predicted"/>
<dbReference type="Proteomes" id="UP001166251">
    <property type="component" value="Unassembled WGS sequence"/>
</dbReference>
<dbReference type="InterPro" id="IPR013396">
    <property type="entry name" value="CRISPR-assoc_prot_Csy4"/>
</dbReference>
<name>A0ABS7EGY2_9GAMM</name>
<reference evidence="1" key="1">
    <citation type="submission" date="2021-07" db="EMBL/GenBank/DDBJ databases">
        <title>Neiella marina sp. nov., isolated from the intestinal content of sea cucumber Apostichopus japonicus.</title>
        <authorList>
            <person name="Bai X."/>
        </authorList>
    </citation>
    <scope>NUCLEOTIDE SEQUENCE</scope>
    <source>
        <strain evidence="1">126</strain>
    </source>
</reference>
<gene>
    <name evidence="1" type="primary">cas6f</name>
    <name evidence="1" type="ORF">K0504_07825</name>
</gene>
<sequence length="202" mass="22664">MSSRYGFVVEFVPESADCNLLAGRCIKTLHGFLSSNENAANSIGVAFPLWGIQSVGKAIAFVGPSEKELVGLSYQPYFSMMKQEGLFNVSSVQVLPEQLPKVRFVRNQTIAKTFVASKRRRMSRAIERSGCDNYIPQASEEREFDFFHRIPIESKCSQQEFVLHVQKQDAREVNAAGFNSYGLATNQRWQGSVPNIDLPLFS</sequence>
<dbReference type="Gene3D" id="3.30.70.2540">
    <property type="entry name" value="CRISPR-associated endoribonuclease Cas6/Csy4"/>
    <property type="match status" value="1"/>
</dbReference>
<evidence type="ECO:0000313" key="1">
    <source>
        <dbReference type="EMBL" id="MBW8190942.1"/>
    </source>
</evidence>
<dbReference type="EMBL" id="JAHZSS010000007">
    <property type="protein sequence ID" value="MBW8190942.1"/>
    <property type="molecule type" value="Genomic_DNA"/>
</dbReference>
<accession>A0ABS7EGY2</accession>
<organism evidence="1 2">
    <name type="scientific">Neiella holothuriorum</name>
    <dbReference type="NCBI Taxonomy" id="2870530"/>
    <lineage>
        <taxon>Bacteria</taxon>
        <taxon>Pseudomonadati</taxon>
        <taxon>Pseudomonadota</taxon>
        <taxon>Gammaproteobacteria</taxon>
        <taxon>Alteromonadales</taxon>
        <taxon>Echinimonadaceae</taxon>
        <taxon>Neiella</taxon>
    </lineage>
</organism>
<dbReference type="RefSeq" id="WP_220103625.1">
    <property type="nucleotide sequence ID" value="NZ_JAHZSS010000007.1"/>
</dbReference>
<dbReference type="NCBIfam" id="TIGR02563">
    <property type="entry name" value="cas_Csy4"/>
    <property type="match status" value="1"/>
</dbReference>
<dbReference type="Pfam" id="PF09618">
    <property type="entry name" value="Cas_Csy4"/>
    <property type="match status" value="1"/>
</dbReference>
<protein>
    <submittedName>
        <fullName evidence="1">Type I-F CRISPR-associated endoribonuclease Cas6/Csy4</fullName>
    </submittedName>
</protein>
<evidence type="ECO:0000313" key="2">
    <source>
        <dbReference type="Proteomes" id="UP001166251"/>
    </source>
</evidence>